<evidence type="ECO:0000256" key="3">
    <source>
        <dbReference type="ARBA" id="ARBA00023224"/>
    </source>
</evidence>
<evidence type="ECO:0000259" key="8">
    <source>
        <dbReference type="PROSITE" id="PS50111"/>
    </source>
</evidence>
<dbReference type="GO" id="GO:0007165">
    <property type="term" value="P:signal transduction"/>
    <property type="evidence" value="ECO:0007669"/>
    <property type="project" value="UniProtKB-KW"/>
</dbReference>
<dbReference type="PROSITE" id="PS50885">
    <property type="entry name" value="HAMP"/>
    <property type="match status" value="1"/>
</dbReference>
<evidence type="ECO:0000256" key="5">
    <source>
        <dbReference type="PROSITE-ProRule" id="PRU00284"/>
    </source>
</evidence>
<evidence type="ECO:0000256" key="1">
    <source>
        <dbReference type="ARBA" id="ARBA00022692"/>
    </source>
</evidence>
<feature type="transmembrane region" description="Helical" evidence="7">
    <location>
        <begin position="25"/>
        <end position="47"/>
    </location>
</feature>
<dbReference type="Gene3D" id="1.10.287.950">
    <property type="entry name" value="Methyl-accepting chemotaxis protein"/>
    <property type="match status" value="1"/>
</dbReference>
<evidence type="ECO:0000256" key="2">
    <source>
        <dbReference type="ARBA" id="ARBA00022989"/>
    </source>
</evidence>
<evidence type="ECO:0000256" key="7">
    <source>
        <dbReference type="SAM" id="Phobius"/>
    </source>
</evidence>
<dbReference type="PANTHER" id="PTHR32089">
    <property type="entry name" value="METHYL-ACCEPTING CHEMOTAXIS PROTEIN MCPB"/>
    <property type="match status" value="1"/>
</dbReference>
<organism evidence="10 11">
    <name type="scientific">Planobispora takensis</name>
    <dbReference type="NCBI Taxonomy" id="1367882"/>
    <lineage>
        <taxon>Bacteria</taxon>
        <taxon>Bacillati</taxon>
        <taxon>Actinomycetota</taxon>
        <taxon>Actinomycetes</taxon>
        <taxon>Streptosporangiales</taxon>
        <taxon>Streptosporangiaceae</taxon>
        <taxon>Planobispora</taxon>
    </lineage>
</organism>
<dbReference type="SUPFAM" id="SSF58104">
    <property type="entry name" value="Methyl-accepting chemotaxis protein (MCP) signaling domain"/>
    <property type="match status" value="1"/>
</dbReference>
<dbReference type="SMART" id="SM00304">
    <property type="entry name" value="HAMP"/>
    <property type="match status" value="1"/>
</dbReference>
<keyword evidence="2 7" id="KW-1133">Transmembrane helix</keyword>
<evidence type="ECO:0000256" key="6">
    <source>
        <dbReference type="SAM" id="MobiDB-lite"/>
    </source>
</evidence>
<gene>
    <name evidence="10" type="ORF">Pta02_01840</name>
</gene>
<dbReference type="GO" id="GO:0016020">
    <property type="term" value="C:membrane"/>
    <property type="evidence" value="ECO:0007669"/>
    <property type="project" value="InterPro"/>
</dbReference>
<feature type="region of interest" description="Disordered" evidence="6">
    <location>
        <begin position="369"/>
        <end position="388"/>
    </location>
</feature>
<feature type="compositionally biased region" description="Polar residues" evidence="6">
    <location>
        <begin position="377"/>
        <end position="387"/>
    </location>
</feature>
<dbReference type="Pfam" id="PF00672">
    <property type="entry name" value="HAMP"/>
    <property type="match status" value="1"/>
</dbReference>
<dbReference type="Pfam" id="PF00015">
    <property type="entry name" value="MCPsignal"/>
    <property type="match status" value="1"/>
</dbReference>
<accession>A0A8J3SRG5</accession>
<name>A0A8J3SRG5_9ACTN</name>
<keyword evidence="7" id="KW-0472">Membrane</keyword>
<dbReference type="RefSeq" id="WP_203872672.1">
    <property type="nucleotide sequence ID" value="NZ_BOOK01000001.1"/>
</dbReference>
<dbReference type="AlphaFoldDB" id="A0A8J3SRG5"/>
<evidence type="ECO:0000259" key="9">
    <source>
        <dbReference type="PROSITE" id="PS50885"/>
    </source>
</evidence>
<evidence type="ECO:0000256" key="4">
    <source>
        <dbReference type="ARBA" id="ARBA00029447"/>
    </source>
</evidence>
<dbReference type="CDD" id="cd06225">
    <property type="entry name" value="HAMP"/>
    <property type="match status" value="1"/>
</dbReference>
<evidence type="ECO:0000313" key="11">
    <source>
        <dbReference type="Proteomes" id="UP000634476"/>
    </source>
</evidence>
<reference evidence="10" key="1">
    <citation type="submission" date="2021-01" db="EMBL/GenBank/DDBJ databases">
        <title>Whole genome shotgun sequence of Planobispora takensis NBRC 109077.</title>
        <authorList>
            <person name="Komaki H."/>
            <person name="Tamura T."/>
        </authorList>
    </citation>
    <scope>NUCLEOTIDE SEQUENCE</scope>
    <source>
        <strain evidence="10">NBRC 109077</strain>
    </source>
</reference>
<keyword evidence="11" id="KW-1185">Reference proteome</keyword>
<dbReference type="SMART" id="SM00283">
    <property type="entry name" value="MA"/>
    <property type="match status" value="1"/>
</dbReference>
<comment type="caution">
    <text evidence="10">The sequence shown here is derived from an EMBL/GenBank/DDBJ whole genome shotgun (WGS) entry which is preliminary data.</text>
</comment>
<evidence type="ECO:0008006" key="12">
    <source>
        <dbReference type="Google" id="ProtNLM"/>
    </source>
</evidence>
<dbReference type="Proteomes" id="UP000634476">
    <property type="component" value="Unassembled WGS sequence"/>
</dbReference>
<feature type="domain" description="Methyl-accepting transducer" evidence="8">
    <location>
        <begin position="150"/>
        <end position="372"/>
    </location>
</feature>
<dbReference type="PROSITE" id="PS50111">
    <property type="entry name" value="CHEMOTAXIS_TRANSDUC_2"/>
    <property type="match status" value="1"/>
</dbReference>
<keyword evidence="1 7" id="KW-0812">Transmembrane</keyword>
<dbReference type="InterPro" id="IPR004089">
    <property type="entry name" value="MCPsignal_dom"/>
</dbReference>
<keyword evidence="3 5" id="KW-0807">Transducer</keyword>
<comment type="similarity">
    <text evidence="4">Belongs to the methyl-accepting chemotaxis (MCP) protein family.</text>
</comment>
<evidence type="ECO:0000313" key="10">
    <source>
        <dbReference type="EMBL" id="GIH98175.1"/>
    </source>
</evidence>
<proteinExistence type="inferred from homology"/>
<dbReference type="EMBL" id="BOOK01000001">
    <property type="protein sequence ID" value="GIH98175.1"/>
    <property type="molecule type" value="Genomic_DNA"/>
</dbReference>
<dbReference type="PANTHER" id="PTHR32089:SF112">
    <property type="entry name" value="LYSOZYME-LIKE PROTEIN-RELATED"/>
    <property type="match status" value="1"/>
</dbReference>
<feature type="domain" description="HAMP" evidence="9">
    <location>
        <begin position="86"/>
        <end position="138"/>
    </location>
</feature>
<protein>
    <recommendedName>
        <fullName evidence="12">Methyl-accepting chemotaxis protein</fullName>
    </recommendedName>
</protein>
<feature type="transmembrane region" description="Helical" evidence="7">
    <location>
        <begin position="67"/>
        <end position="86"/>
    </location>
</feature>
<sequence>MPTTSPSSSASGLSRVWRLFPSLRSLLMTLAISLSALVVTIQTVAAVRFARDHLASAEFDEFVSSQLTVGVVSVLVVSAVVFWVSLSVTRPMRETLAFLNRLVSRDLTARIAVDGRDEVGQIGHGLNAMVDIMAEAIGSMSSGAAELGRSAERLTRVSEELDANATRASSQAGAVSAAAGQVSGNVQTVAGGVEEMTSSIAEISKSASEAAQVAASGVETATNTNATVRRLGESSNAIQDVVRSITAIAEQTNLLALNATIEAARAGEAGKGFAVVAGEVKDLAQQAADATENISTRITAIQAESQDAVSAIGHISEIIAQVSELQTTIAAAVEEQTAVTGEMGRSVNEAATSSTEIAHGIADVAEAAHTASSSASQTREMAQTLRETSGRLRSVVERFTV</sequence>
<dbReference type="InterPro" id="IPR003660">
    <property type="entry name" value="HAMP_dom"/>
</dbReference>